<proteinExistence type="predicted"/>
<dbReference type="Proteomes" id="UP001501175">
    <property type="component" value="Unassembled WGS sequence"/>
</dbReference>
<dbReference type="Gene3D" id="1.25.40.10">
    <property type="entry name" value="Tetratricopeptide repeat domain"/>
    <property type="match status" value="1"/>
</dbReference>
<dbReference type="InterPro" id="IPR036737">
    <property type="entry name" value="OmpA-like_sf"/>
</dbReference>
<protein>
    <recommendedName>
        <fullName evidence="6">OmpA-like domain-containing protein</fullName>
    </recommendedName>
</protein>
<evidence type="ECO:0000313" key="7">
    <source>
        <dbReference type="EMBL" id="GAA4446487.1"/>
    </source>
</evidence>
<dbReference type="Pfam" id="PF00691">
    <property type="entry name" value="OmpA"/>
    <property type="match status" value="1"/>
</dbReference>
<dbReference type="PROSITE" id="PS51123">
    <property type="entry name" value="OMPA_2"/>
    <property type="match status" value="1"/>
</dbReference>
<dbReference type="Gene3D" id="2.60.40.1120">
    <property type="entry name" value="Carboxypeptidase-like, regulatory domain"/>
    <property type="match status" value="1"/>
</dbReference>
<dbReference type="SUPFAM" id="SSF49478">
    <property type="entry name" value="Cna protein B-type domain"/>
    <property type="match status" value="1"/>
</dbReference>
<feature type="compositionally biased region" description="Basic and acidic residues" evidence="5">
    <location>
        <begin position="217"/>
        <end position="230"/>
    </location>
</feature>
<evidence type="ECO:0000256" key="4">
    <source>
        <dbReference type="PROSITE-ProRule" id="PRU00473"/>
    </source>
</evidence>
<dbReference type="InterPro" id="IPR011659">
    <property type="entry name" value="WD40"/>
</dbReference>
<dbReference type="SUPFAM" id="SSF103088">
    <property type="entry name" value="OmpA-like"/>
    <property type="match status" value="1"/>
</dbReference>
<sequence>MLGYQVALAQSDSLLQQADRHLTRRVFGRAIDVYSELLGQYRNQLTPEQLTTVQANLAYAYSQVGDLQKAERTYREWFTDTDPESQKAAPLLAFAQTLAGNGKFQEAQQQYERYLRLKDNRAAIQPVQIQTSGKRQPTRYRLEVPAFNTTNEEFSPAYYKDGLVYVAGKKGSFAIETTGSGGGSGYLDLFYIPDRSQIRVNRVINADGTDSKPSAGRPERRADTGGRRLGSDAYTRTSANDTRTVPGFEAGINISRGLGYEVQPVDPVQRFSQALNTRYHEGPATFLHDGSGIIFTRNNYNDGKAKKSSDNINKLKLYSADYQNGTWHNVQELPFNSDEYSVGHPALSYDDQLLFFASDMPGGFGGTDIYVSRRENGRWSKPVNLGKEINTKGNELFPFVDENGNLYFSTDGRRGLGGLDIFYVTMQGTTVQAVDHLDAPINSSKDDFGLITDGNRQSGYLSSNRQNNNDDIYRFVREGAIGGCRALTIRVYDADDSQGTDSVTVYVRRQGGDPPVQQVKTAANGELHLCLEPNSNFTFTALREGFASSTIGFSTRYLTDDQPTRLEIPLQKLEDGIENIDENGADSTLSEDAVAVPVMRSHIQGTIISEKDGKPMAGVTVQLRNECDGNIVQVVTGPDGHYTFNLSDDCDYTLVASKDAFGTNANRVRRATTTPVRRPKSKALSADLRMLGVGDVITVGNIYYDLDRYSLRSNATSELDKLVATMLKYPGLAIEVRSHTDSQGDAQYNLELSNRRARAVADFLVSRGVARRRIRATGYGEGMLLNNCRDGVICTEAEHQRNRRTEFKVLSIK</sequence>
<dbReference type="Pfam" id="PF07676">
    <property type="entry name" value="PD40"/>
    <property type="match status" value="1"/>
</dbReference>
<name>A0ABP8MA55_9BACT</name>
<dbReference type="EMBL" id="BAABHD010000002">
    <property type="protein sequence ID" value="GAA4446487.1"/>
    <property type="molecule type" value="Genomic_DNA"/>
</dbReference>
<keyword evidence="3" id="KW-0998">Cell outer membrane</keyword>
<evidence type="ECO:0000256" key="1">
    <source>
        <dbReference type="ARBA" id="ARBA00004442"/>
    </source>
</evidence>
<comment type="subcellular location">
    <subcellularLocation>
        <location evidence="1">Cell outer membrane</location>
    </subcellularLocation>
</comment>
<organism evidence="7 8">
    <name type="scientific">Nibrella saemangeumensis</name>
    <dbReference type="NCBI Taxonomy" id="1084526"/>
    <lineage>
        <taxon>Bacteria</taxon>
        <taxon>Pseudomonadati</taxon>
        <taxon>Bacteroidota</taxon>
        <taxon>Cytophagia</taxon>
        <taxon>Cytophagales</taxon>
        <taxon>Spirosomataceae</taxon>
        <taxon>Nibrella</taxon>
    </lineage>
</organism>
<dbReference type="InterPro" id="IPR011990">
    <property type="entry name" value="TPR-like_helical_dom_sf"/>
</dbReference>
<dbReference type="RefSeq" id="WP_345239684.1">
    <property type="nucleotide sequence ID" value="NZ_BAABHD010000002.1"/>
</dbReference>
<dbReference type="CDD" id="cd07185">
    <property type="entry name" value="OmpA_C-like"/>
    <property type="match status" value="1"/>
</dbReference>
<evidence type="ECO:0000313" key="8">
    <source>
        <dbReference type="Proteomes" id="UP001501175"/>
    </source>
</evidence>
<dbReference type="PANTHER" id="PTHR30329">
    <property type="entry name" value="STATOR ELEMENT OF FLAGELLAR MOTOR COMPLEX"/>
    <property type="match status" value="1"/>
</dbReference>
<keyword evidence="2 4" id="KW-0472">Membrane</keyword>
<dbReference type="Gene3D" id="3.30.1330.60">
    <property type="entry name" value="OmpA-like domain"/>
    <property type="match status" value="1"/>
</dbReference>
<evidence type="ECO:0000256" key="3">
    <source>
        <dbReference type="ARBA" id="ARBA00023237"/>
    </source>
</evidence>
<dbReference type="PANTHER" id="PTHR30329:SF21">
    <property type="entry name" value="LIPOPROTEIN YIAD-RELATED"/>
    <property type="match status" value="1"/>
</dbReference>
<dbReference type="Pfam" id="PF13620">
    <property type="entry name" value="CarboxypepD_reg"/>
    <property type="match status" value="1"/>
</dbReference>
<dbReference type="InterPro" id="IPR050330">
    <property type="entry name" value="Bact_OuterMem_StrucFunc"/>
</dbReference>
<gene>
    <name evidence="7" type="ORF">GCM10023189_01650</name>
</gene>
<evidence type="ECO:0000256" key="2">
    <source>
        <dbReference type="ARBA" id="ARBA00023136"/>
    </source>
</evidence>
<dbReference type="SUPFAM" id="SSF82171">
    <property type="entry name" value="DPP6 N-terminal domain-like"/>
    <property type="match status" value="1"/>
</dbReference>
<evidence type="ECO:0000259" key="6">
    <source>
        <dbReference type="PROSITE" id="PS51123"/>
    </source>
</evidence>
<accession>A0ABP8MA55</accession>
<comment type="caution">
    <text evidence="7">The sequence shown here is derived from an EMBL/GenBank/DDBJ whole genome shotgun (WGS) entry which is preliminary data.</text>
</comment>
<dbReference type="InterPro" id="IPR006664">
    <property type="entry name" value="OMP_bac"/>
</dbReference>
<keyword evidence="8" id="KW-1185">Reference proteome</keyword>
<feature type="domain" description="OmpA-like" evidence="6">
    <location>
        <begin position="691"/>
        <end position="813"/>
    </location>
</feature>
<dbReference type="PRINTS" id="PR01021">
    <property type="entry name" value="OMPADOMAIN"/>
</dbReference>
<feature type="region of interest" description="Disordered" evidence="5">
    <location>
        <begin position="204"/>
        <end position="242"/>
    </location>
</feature>
<reference evidence="8" key="1">
    <citation type="journal article" date="2019" name="Int. J. Syst. Evol. Microbiol.">
        <title>The Global Catalogue of Microorganisms (GCM) 10K type strain sequencing project: providing services to taxonomists for standard genome sequencing and annotation.</title>
        <authorList>
            <consortium name="The Broad Institute Genomics Platform"/>
            <consortium name="The Broad Institute Genome Sequencing Center for Infectious Disease"/>
            <person name="Wu L."/>
            <person name="Ma J."/>
        </authorList>
    </citation>
    <scope>NUCLEOTIDE SEQUENCE [LARGE SCALE GENOMIC DNA]</scope>
    <source>
        <strain evidence="8">JCM 17927</strain>
    </source>
</reference>
<dbReference type="SUPFAM" id="SSF48452">
    <property type="entry name" value="TPR-like"/>
    <property type="match status" value="1"/>
</dbReference>
<dbReference type="InterPro" id="IPR006665">
    <property type="entry name" value="OmpA-like"/>
</dbReference>
<evidence type="ECO:0000256" key="5">
    <source>
        <dbReference type="SAM" id="MobiDB-lite"/>
    </source>
</evidence>